<feature type="domain" description="Peptidase S1" evidence="6">
    <location>
        <begin position="1"/>
        <end position="248"/>
    </location>
</feature>
<dbReference type="PANTHER" id="PTHR24276:SF98">
    <property type="entry name" value="FI18310P1-RELATED"/>
    <property type="match status" value="1"/>
</dbReference>
<dbReference type="EMBL" id="CADCXU010000403">
    <property type="protein sequence ID" value="CAA9993398.1"/>
    <property type="molecule type" value="Genomic_DNA"/>
</dbReference>
<dbReference type="Proteomes" id="UP000479000">
    <property type="component" value="Unassembled WGS sequence"/>
</dbReference>
<evidence type="ECO:0000259" key="6">
    <source>
        <dbReference type="PROSITE" id="PS50240"/>
    </source>
</evidence>
<dbReference type="OrthoDB" id="6629601at2759"/>
<evidence type="ECO:0000256" key="5">
    <source>
        <dbReference type="ARBA" id="ARBA00023157"/>
    </source>
</evidence>
<evidence type="ECO:0000256" key="3">
    <source>
        <dbReference type="ARBA" id="ARBA00022801"/>
    </source>
</evidence>
<keyword evidence="3" id="KW-0378">Hydrolase</keyword>
<dbReference type="AlphaFoldDB" id="A0A6H5FVK9"/>
<dbReference type="InterPro" id="IPR050430">
    <property type="entry name" value="Peptidase_S1"/>
</dbReference>
<dbReference type="GO" id="GO:0006508">
    <property type="term" value="P:proteolysis"/>
    <property type="evidence" value="ECO:0007669"/>
    <property type="project" value="UniProtKB-KW"/>
</dbReference>
<name>A0A6H5FVK9_9HEMI</name>
<evidence type="ECO:0000313" key="7">
    <source>
        <dbReference type="EMBL" id="CAA9993398.1"/>
    </source>
</evidence>
<dbReference type="InterPro" id="IPR001314">
    <property type="entry name" value="Peptidase_S1A"/>
</dbReference>
<evidence type="ECO:0000256" key="4">
    <source>
        <dbReference type="ARBA" id="ARBA00022825"/>
    </source>
</evidence>
<dbReference type="PRINTS" id="PR00722">
    <property type="entry name" value="CHYMOTRYPSIN"/>
</dbReference>
<keyword evidence="5" id="KW-1015">Disulfide bond</keyword>
<comment type="similarity">
    <text evidence="1">Belongs to the peptidase S1 family.</text>
</comment>
<keyword evidence="2" id="KW-0645">Protease</keyword>
<dbReference type="GO" id="GO:0004252">
    <property type="term" value="F:serine-type endopeptidase activity"/>
    <property type="evidence" value="ECO:0007669"/>
    <property type="project" value="InterPro"/>
</dbReference>
<accession>A0A6H5FVK9</accession>
<evidence type="ECO:0000256" key="2">
    <source>
        <dbReference type="ARBA" id="ARBA00022670"/>
    </source>
</evidence>
<keyword evidence="4" id="KW-0720">Serine protease</keyword>
<protein>
    <recommendedName>
        <fullName evidence="6">Peptidase S1 domain-containing protein</fullName>
    </recommendedName>
</protein>
<dbReference type="Gene3D" id="2.40.10.10">
    <property type="entry name" value="Trypsin-like serine proteases"/>
    <property type="match status" value="1"/>
</dbReference>
<dbReference type="InterPro" id="IPR001254">
    <property type="entry name" value="Trypsin_dom"/>
</dbReference>
<evidence type="ECO:0000313" key="8">
    <source>
        <dbReference type="Proteomes" id="UP000479000"/>
    </source>
</evidence>
<gene>
    <name evidence="7" type="ORF">NTEN_LOCUS374</name>
</gene>
<dbReference type="SUPFAM" id="SSF50494">
    <property type="entry name" value="Trypsin-like serine proteases"/>
    <property type="match status" value="1"/>
</dbReference>
<dbReference type="PANTHER" id="PTHR24276">
    <property type="entry name" value="POLYSERASE-RELATED"/>
    <property type="match status" value="1"/>
</dbReference>
<reference evidence="7 8" key="1">
    <citation type="submission" date="2020-02" db="EMBL/GenBank/DDBJ databases">
        <authorList>
            <person name="Ferguson B K."/>
        </authorList>
    </citation>
    <scope>NUCLEOTIDE SEQUENCE [LARGE SCALE GENOMIC DNA]</scope>
</reference>
<evidence type="ECO:0000256" key="1">
    <source>
        <dbReference type="ARBA" id="ARBA00007664"/>
    </source>
</evidence>
<dbReference type="CDD" id="cd00190">
    <property type="entry name" value="Tryp_SPc"/>
    <property type="match status" value="1"/>
</dbReference>
<keyword evidence="8" id="KW-1185">Reference proteome</keyword>
<organism evidence="7 8">
    <name type="scientific">Nesidiocoris tenuis</name>
    <dbReference type="NCBI Taxonomy" id="355587"/>
    <lineage>
        <taxon>Eukaryota</taxon>
        <taxon>Metazoa</taxon>
        <taxon>Ecdysozoa</taxon>
        <taxon>Arthropoda</taxon>
        <taxon>Hexapoda</taxon>
        <taxon>Insecta</taxon>
        <taxon>Pterygota</taxon>
        <taxon>Neoptera</taxon>
        <taxon>Paraneoptera</taxon>
        <taxon>Hemiptera</taxon>
        <taxon>Heteroptera</taxon>
        <taxon>Panheteroptera</taxon>
        <taxon>Cimicomorpha</taxon>
        <taxon>Miridae</taxon>
        <taxon>Dicyphina</taxon>
        <taxon>Nesidiocoris</taxon>
    </lineage>
</organism>
<sequence>MSSVQKHGHHKCGGSLLTLTKVLTACHCVCDFHRESASSKMYVTSSSPSYFSIKIGHPDLKSSSSTVQSRNAKSLLLHPKCAMSHGLMEWDFGIIVTSEPFNSTEHVHPFKLYSTNETLFEMLISNITDRTKCWVLGWGTPERGSPKKSRYLKMALMKIIHPGKCRNLLSTRWFISESYDFSSKASICVLGVNTSDSDCTGDSGGPFVCEGIVVGIVSYGYRECGYDGLPAIYAKLSDFVDWYGSQYTRLAPSSATVHRLSLPFFKCAIIRMLLKI</sequence>
<dbReference type="PROSITE" id="PS50240">
    <property type="entry name" value="TRYPSIN_DOM"/>
    <property type="match status" value="1"/>
</dbReference>
<proteinExistence type="inferred from homology"/>
<dbReference type="SMART" id="SM00020">
    <property type="entry name" value="Tryp_SPc"/>
    <property type="match status" value="1"/>
</dbReference>
<dbReference type="Pfam" id="PF00089">
    <property type="entry name" value="Trypsin"/>
    <property type="match status" value="1"/>
</dbReference>
<dbReference type="InterPro" id="IPR043504">
    <property type="entry name" value="Peptidase_S1_PA_chymotrypsin"/>
</dbReference>
<dbReference type="InterPro" id="IPR009003">
    <property type="entry name" value="Peptidase_S1_PA"/>
</dbReference>